<dbReference type="SUPFAM" id="SSF81383">
    <property type="entry name" value="F-box domain"/>
    <property type="match status" value="1"/>
</dbReference>
<organism evidence="2 3">
    <name type="scientific">Plicaturopsis crispa FD-325 SS-3</name>
    <dbReference type="NCBI Taxonomy" id="944288"/>
    <lineage>
        <taxon>Eukaryota</taxon>
        <taxon>Fungi</taxon>
        <taxon>Dikarya</taxon>
        <taxon>Basidiomycota</taxon>
        <taxon>Agaricomycotina</taxon>
        <taxon>Agaricomycetes</taxon>
        <taxon>Agaricomycetidae</taxon>
        <taxon>Amylocorticiales</taxon>
        <taxon>Amylocorticiaceae</taxon>
        <taxon>Plicatura</taxon>
        <taxon>Plicaturopsis crispa</taxon>
    </lineage>
</organism>
<dbReference type="InterPro" id="IPR036047">
    <property type="entry name" value="F-box-like_dom_sf"/>
</dbReference>
<proteinExistence type="predicted"/>
<dbReference type="EMBL" id="KN832570">
    <property type="protein sequence ID" value="KII84570.1"/>
    <property type="molecule type" value="Genomic_DNA"/>
</dbReference>
<accession>A0A0C9SXS2</accession>
<evidence type="ECO:0000259" key="1">
    <source>
        <dbReference type="PROSITE" id="PS50181"/>
    </source>
</evidence>
<evidence type="ECO:0000313" key="2">
    <source>
        <dbReference type="EMBL" id="KII84570.1"/>
    </source>
</evidence>
<protein>
    <submittedName>
        <fullName evidence="2">Unplaced genomic scaffold PLICRscaffold_17, whole genome shotgun sequence</fullName>
    </submittedName>
</protein>
<dbReference type="InterPro" id="IPR032675">
    <property type="entry name" value="LRR_dom_sf"/>
</dbReference>
<dbReference type="SUPFAM" id="SSF52058">
    <property type="entry name" value="L domain-like"/>
    <property type="match status" value="1"/>
</dbReference>
<gene>
    <name evidence="2" type="ORF">PLICRDRAFT_701740</name>
</gene>
<keyword evidence="3" id="KW-1185">Reference proteome</keyword>
<dbReference type="Proteomes" id="UP000053263">
    <property type="component" value="Unassembled WGS sequence"/>
</dbReference>
<dbReference type="Gene3D" id="1.20.1280.50">
    <property type="match status" value="1"/>
</dbReference>
<name>A0A0C9SXS2_PLICR</name>
<dbReference type="Gene3D" id="3.80.10.10">
    <property type="entry name" value="Ribonuclease Inhibitor"/>
    <property type="match status" value="1"/>
</dbReference>
<dbReference type="AlphaFoldDB" id="A0A0C9SXS2"/>
<feature type="domain" description="F-box" evidence="1">
    <location>
        <begin position="56"/>
        <end position="110"/>
    </location>
</feature>
<reference evidence="2 3" key="1">
    <citation type="submission" date="2014-06" db="EMBL/GenBank/DDBJ databases">
        <title>Evolutionary Origins and Diversification of the Mycorrhizal Mutualists.</title>
        <authorList>
            <consortium name="DOE Joint Genome Institute"/>
            <consortium name="Mycorrhizal Genomics Consortium"/>
            <person name="Kohler A."/>
            <person name="Kuo A."/>
            <person name="Nagy L.G."/>
            <person name="Floudas D."/>
            <person name="Copeland A."/>
            <person name="Barry K.W."/>
            <person name="Cichocki N."/>
            <person name="Veneault-Fourrey C."/>
            <person name="LaButti K."/>
            <person name="Lindquist E.A."/>
            <person name="Lipzen A."/>
            <person name="Lundell T."/>
            <person name="Morin E."/>
            <person name="Murat C."/>
            <person name="Riley R."/>
            <person name="Ohm R."/>
            <person name="Sun H."/>
            <person name="Tunlid A."/>
            <person name="Henrissat B."/>
            <person name="Grigoriev I.V."/>
            <person name="Hibbett D.S."/>
            <person name="Martin F."/>
        </authorList>
    </citation>
    <scope>NUCLEOTIDE SEQUENCE [LARGE SCALE GENOMIC DNA]</scope>
    <source>
        <strain evidence="2 3">FD-325 SS-3</strain>
    </source>
</reference>
<dbReference type="OrthoDB" id="2269034at2759"/>
<dbReference type="HOGENOM" id="CLU_020999_3_3_1"/>
<dbReference type="PROSITE" id="PS50181">
    <property type="entry name" value="FBOX"/>
    <property type="match status" value="1"/>
</dbReference>
<dbReference type="Pfam" id="PF12937">
    <property type="entry name" value="F-box-like"/>
    <property type="match status" value="1"/>
</dbReference>
<sequence length="455" mass="50027">MDQSDTYTNDDVVIASLQNEAKELEAIEDGLLKRLREVQYALGSVRSRIGSLLNRRTPILRLPDEILGQIFGYGDPTYTKDSLPSHVLASHVSQRWRHLILHDPSLWTHIARQPRTPGYPLGLLHAHLTRSVTLPLHINCGDESDAAFTALAAHAHRWASFEDTELDVVHSRVLHRLAGLCVPVLRSLSLWVAVAPGMPDTILAGGAPALESLTIAGAMLAHVRISFASLTVLHIIAGGTLGVIQDALAGLPALQTLKFGDFGSFADRREGGPVDVPSLTTLEIGWAMSCGADELPVLFSAIRAPRLEALVLRHVDSAQVAPLEAWLHPGRFPCLRSLTLQEVPATPRLIRAFPGVEHVVVYANPYTDCCSVLETWLEPISGEGEDADPWPMLKSISIKTQYHRLSCDPSNLVASRIAAGRPLWKVSMDARILIEEDTVRWLKRRVQFEKLVPED</sequence>
<evidence type="ECO:0000313" key="3">
    <source>
        <dbReference type="Proteomes" id="UP000053263"/>
    </source>
</evidence>
<dbReference type="InterPro" id="IPR001810">
    <property type="entry name" value="F-box_dom"/>
</dbReference>